<keyword evidence="4 7" id="KW-0547">Nucleotide-binding</keyword>
<evidence type="ECO:0000256" key="6">
    <source>
        <dbReference type="ARBA" id="ARBA00022840"/>
    </source>
</evidence>
<dbReference type="GO" id="GO:0004518">
    <property type="term" value="F:nuclease activity"/>
    <property type="evidence" value="ECO:0007669"/>
    <property type="project" value="UniProtKB-KW"/>
</dbReference>
<accession>A0A5D0MGM1</accession>
<comment type="similarity">
    <text evidence="7">Belongs to the CoaE family.</text>
</comment>
<feature type="domain" description="YqgF/RNase H-like" evidence="9">
    <location>
        <begin position="1"/>
        <end position="99"/>
    </location>
</feature>
<dbReference type="PANTHER" id="PTHR33317:SF4">
    <property type="entry name" value="POLYNUCLEOTIDYL TRANSFERASE, RIBONUCLEASE H-LIKE SUPERFAMILY PROTEIN"/>
    <property type="match status" value="1"/>
</dbReference>
<reference evidence="10" key="1">
    <citation type="submission" date="2019-08" db="EMBL/GenBank/DDBJ databases">
        <title>Genomic characterization of a novel candidate phylum (ARYD3) from a high temperature, high salinity tertiary oil reservoir in north central Oklahoma, USA.</title>
        <authorList>
            <person name="Youssef N.H."/>
            <person name="Yadav A."/>
            <person name="Elshahed M.S."/>
        </authorList>
    </citation>
    <scope>NUCLEOTIDE SEQUENCE [LARGE SCALE GENOMIC DNA]</scope>
    <source>
        <strain evidence="10">ARYD3</strain>
    </source>
</reference>
<dbReference type="EC" id="2.7.1.24" evidence="7"/>
<dbReference type="EC" id="3.1.-.-" evidence="8"/>
<dbReference type="InterPro" id="IPR012337">
    <property type="entry name" value="RNaseH-like_sf"/>
</dbReference>
<dbReference type="GO" id="GO:0016788">
    <property type="term" value="F:hydrolase activity, acting on ester bonds"/>
    <property type="evidence" value="ECO:0007669"/>
    <property type="project" value="UniProtKB-UniRule"/>
</dbReference>
<evidence type="ECO:0000259" key="9">
    <source>
        <dbReference type="SMART" id="SM00732"/>
    </source>
</evidence>
<evidence type="ECO:0000313" key="11">
    <source>
        <dbReference type="Proteomes" id="UP000324143"/>
    </source>
</evidence>
<dbReference type="UniPathway" id="UPA00241">
    <property type="reaction ID" value="UER00356"/>
</dbReference>
<comment type="catalytic activity">
    <reaction evidence="7">
        <text>3'-dephospho-CoA + ATP = ADP + CoA + H(+)</text>
        <dbReference type="Rhea" id="RHEA:18245"/>
        <dbReference type="ChEBI" id="CHEBI:15378"/>
        <dbReference type="ChEBI" id="CHEBI:30616"/>
        <dbReference type="ChEBI" id="CHEBI:57287"/>
        <dbReference type="ChEBI" id="CHEBI:57328"/>
        <dbReference type="ChEBI" id="CHEBI:456216"/>
        <dbReference type="EC" id="2.7.1.24"/>
    </reaction>
</comment>
<protein>
    <recommendedName>
        <fullName evidence="7 8">Multifunctional fusion protein</fullName>
    </recommendedName>
    <domain>
        <recommendedName>
            <fullName evidence="7">Dephospho-CoA kinase</fullName>
            <ecNumber evidence="7">2.7.1.24</ecNumber>
        </recommendedName>
        <alternativeName>
            <fullName evidence="7">Dephosphocoenzyme A kinase</fullName>
        </alternativeName>
    </domain>
    <domain>
        <recommendedName>
            <fullName evidence="8">Putative pre-16S rRNA nuclease</fullName>
            <ecNumber evidence="8">3.1.-.-</ecNumber>
        </recommendedName>
    </domain>
</protein>
<keyword evidence="1 8" id="KW-0963">Cytoplasm</keyword>
<dbReference type="Gene3D" id="3.40.50.300">
    <property type="entry name" value="P-loop containing nucleotide triphosphate hydrolases"/>
    <property type="match status" value="1"/>
</dbReference>
<dbReference type="InterPro" id="IPR037027">
    <property type="entry name" value="YqgF/RNaseH-like_dom_sf"/>
</dbReference>
<keyword evidence="7 10" id="KW-0418">Kinase</keyword>
<comment type="caution">
    <text evidence="10">The sequence shown here is derived from an EMBL/GenBank/DDBJ whole genome shotgun (WGS) entry which is preliminary data.</text>
</comment>
<evidence type="ECO:0000256" key="2">
    <source>
        <dbReference type="ARBA" id="ARBA00022517"/>
    </source>
</evidence>
<dbReference type="InterPro" id="IPR001977">
    <property type="entry name" value="Depp_CoAkinase"/>
</dbReference>
<gene>
    <name evidence="7 10" type="primary">coaE</name>
    <name evidence="10" type="ORF">FXF47_07680</name>
</gene>
<dbReference type="InterPro" id="IPR005227">
    <property type="entry name" value="YqgF"/>
</dbReference>
<keyword evidence="11" id="KW-1185">Reference proteome</keyword>
<comment type="pathway">
    <text evidence="7">Cofactor biosynthesis; coenzyme A biosynthesis; CoA from (R)-pantothenate: step 5/5.</text>
</comment>
<evidence type="ECO:0000256" key="5">
    <source>
        <dbReference type="ARBA" id="ARBA00022801"/>
    </source>
</evidence>
<dbReference type="HAMAP" id="MF_00651">
    <property type="entry name" value="Nuclease_YqgF"/>
    <property type="match status" value="1"/>
</dbReference>
<keyword evidence="5 8" id="KW-0378">Hydrolase</keyword>
<evidence type="ECO:0000256" key="4">
    <source>
        <dbReference type="ARBA" id="ARBA00022741"/>
    </source>
</evidence>
<keyword evidence="6 7" id="KW-0067">ATP-binding</keyword>
<dbReference type="Gene3D" id="3.30.420.140">
    <property type="entry name" value="YqgF/RNase H-like domain"/>
    <property type="match status" value="1"/>
</dbReference>
<dbReference type="InterPro" id="IPR006641">
    <property type="entry name" value="YqgF/RNaseH-like_dom"/>
</dbReference>
<dbReference type="SUPFAM" id="SSF52540">
    <property type="entry name" value="P-loop containing nucleoside triphosphate hydrolases"/>
    <property type="match status" value="1"/>
</dbReference>
<dbReference type="GO" id="GO:0015937">
    <property type="term" value="P:coenzyme A biosynthetic process"/>
    <property type="evidence" value="ECO:0007669"/>
    <property type="project" value="UniProtKB-UniRule"/>
</dbReference>
<dbReference type="GO" id="GO:0004140">
    <property type="term" value="F:dephospho-CoA kinase activity"/>
    <property type="evidence" value="ECO:0007669"/>
    <property type="project" value="UniProtKB-UniRule"/>
</dbReference>
<comment type="subcellular location">
    <subcellularLocation>
        <location evidence="8">Cytoplasm</location>
    </subcellularLocation>
</comment>
<dbReference type="Proteomes" id="UP000324143">
    <property type="component" value="Unassembled WGS sequence"/>
</dbReference>
<dbReference type="CDD" id="cd02022">
    <property type="entry name" value="DPCK"/>
    <property type="match status" value="1"/>
</dbReference>
<keyword evidence="7" id="KW-0173">Coenzyme A biosynthesis</keyword>
<evidence type="ECO:0000256" key="7">
    <source>
        <dbReference type="HAMAP-Rule" id="MF_00376"/>
    </source>
</evidence>
<evidence type="ECO:0000256" key="8">
    <source>
        <dbReference type="HAMAP-Rule" id="MF_00651"/>
    </source>
</evidence>
<dbReference type="NCBIfam" id="TIGR00152">
    <property type="entry name" value="dephospho-CoA kinase"/>
    <property type="match status" value="1"/>
</dbReference>
<dbReference type="PANTHER" id="PTHR33317">
    <property type="entry name" value="POLYNUCLEOTIDYL TRANSFERASE, RIBONUCLEASE H-LIKE SUPERFAMILY PROTEIN"/>
    <property type="match status" value="1"/>
</dbReference>
<dbReference type="PROSITE" id="PS51219">
    <property type="entry name" value="DPCK"/>
    <property type="match status" value="1"/>
</dbReference>
<comment type="function">
    <text evidence="8">Could be a nuclease involved in processing of the 5'-end of pre-16S rRNA.</text>
</comment>
<comment type="similarity">
    <text evidence="8">Belongs to the YqgF HJR family.</text>
</comment>
<evidence type="ECO:0000256" key="3">
    <source>
        <dbReference type="ARBA" id="ARBA00022722"/>
    </source>
</evidence>
<dbReference type="AlphaFoldDB" id="A0A5D0MGM1"/>
<dbReference type="SUPFAM" id="SSF53098">
    <property type="entry name" value="Ribonuclease H-like"/>
    <property type="match status" value="1"/>
</dbReference>
<name>A0A5D0MGM1_9BACT</name>
<sequence length="340" mass="40021">MKLLGIDWGKNRVGIALSDKKWNIVTPYKVIVNDDKIFNKLKNIIDEYEISRLVMGLPLSIYENKIDKNWPGFNFFEKLKRKINKPISWIDEKFSSDIAFNRLSDSGMKYSRKRKKIDKASACIILERFIDKKQNSQNVIIGISGNIGTGKTFIAKKFRKKYGGKIISTDEISRNLTKKNNKGYKNVVKEFGEKILNTNKEINRKKLGKIVFNNKKKLHRLNKILHPLIVEKAVSKIENYKNEIVYLEIPLLIENKLYYLYDYSFLTKASKDVIISRVRNRDQVKSEYVKKVMKRQNTSRDKENMFDYIIDTDNGWSGIRDKVYHIGNQIINFKNFLNRR</sequence>
<dbReference type="GO" id="GO:0005524">
    <property type="term" value="F:ATP binding"/>
    <property type="evidence" value="ECO:0007669"/>
    <property type="project" value="UniProtKB-UniRule"/>
</dbReference>
<dbReference type="SMART" id="SM00732">
    <property type="entry name" value="YqgFc"/>
    <property type="match status" value="1"/>
</dbReference>
<dbReference type="NCBIfam" id="TIGR00250">
    <property type="entry name" value="RNAse_H_YqgF"/>
    <property type="match status" value="1"/>
</dbReference>
<dbReference type="Pfam" id="PF01121">
    <property type="entry name" value="CoaE"/>
    <property type="match status" value="1"/>
</dbReference>
<evidence type="ECO:0000313" key="10">
    <source>
        <dbReference type="EMBL" id="TYB30743.1"/>
    </source>
</evidence>
<dbReference type="InterPro" id="IPR027417">
    <property type="entry name" value="P-loop_NTPase"/>
</dbReference>
<proteinExistence type="inferred from homology"/>
<dbReference type="EMBL" id="VSIX01000086">
    <property type="protein sequence ID" value="TYB30743.1"/>
    <property type="molecule type" value="Genomic_DNA"/>
</dbReference>
<feature type="binding site" evidence="7">
    <location>
        <begin position="148"/>
        <end position="153"/>
    </location>
    <ligand>
        <name>ATP</name>
        <dbReference type="ChEBI" id="CHEBI:30616"/>
    </ligand>
</feature>
<comment type="function">
    <text evidence="7">Catalyzes the phosphorylation of the 3'-hydroxyl group of dephosphocoenzyme A to form coenzyme A.</text>
</comment>
<dbReference type="HAMAP" id="MF_00376">
    <property type="entry name" value="Dephospho_CoA_kinase"/>
    <property type="match status" value="1"/>
</dbReference>
<keyword evidence="2 8" id="KW-0690">Ribosome biogenesis</keyword>
<dbReference type="Pfam" id="PF03652">
    <property type="entry name" value="RuvX"/>
    <property type="match status" value="1"/>
</dbReference>
<keyword evidence="7 10" id="KW-0808">Transferase</keyword>
<organism evidence="10 11">
    <name type="scientific">Candidatus Mcinerneyibacterium aminivorans</name>
    <dbReference type="NCBI Taxonomy" id="2703815"/>
    <lineage>
        <taxon>Bacteria</taxon>
        <taxon>Candidatus Macinerneyibacteriota</taxon>
        <taxon>Candidatus Mcinerneyibacteria</taxon>
        <taxon>Candidatus Mcinerneyibacteriales</taxon>
        <taxon>Candidatus Mcinerneyibacteriaceae</taxon>
        <taxon>Candidatus Mcinerneyibacterium</taxon>
    </lineage>
</organism>
<dbReference type="CDD" id="cd16964">
    <property type="entry name" value="YqgF"/>
    <property type="match status" value="1"/>
</dbReference>
<dbReference type="GO" id="GO:0005829">
    <property type="term" value="C:cytosol"/>
    <property type="evidence" value="ECO:0007669"/>
    <property type="project" value="TreeGrafter"/>
</dbReference>
<keyword evidence="3 8" id="KW-0540">Nuclease</keyword>
<dbReference type="GO" id="GO:0000967">
    <property type="term" value="P:rRNA 5'-end processing"/>
    <property type="evidence" value="ECO:0007669"/>
    <property type="project" value="UniProtKB-UniRule"/>
</dbReference>
<evidence type="ECO:0000256" key="1">
    <source>
        <dbReference type="ARBA" id="ARBA00022490"/>
    </source>
</evidence>